<gene>
    <name evidence="1" type="ORF">DERYTH_LOCUS25272</name>
</gene>
<proteinExistence type="predicted"/>
<dbReference type="EMBL" id="CAJVPY010046155">
    <property type="protein sequence ID" value="CAG8810300.1"/>
    <property type="molecule type" value="Genomic_DNA"/>
</dbReference>
<comment type="caution">
    <text evidence="1">The sequence shown here is derived from an EMBL/GenBank/DDBJ whole genome shotgun (WGS) entry which is preliminary data.</text>
</comment>
<evidence type="ECO:0000313" key="2">
    <source>
        <dbReference type="Proteomes" id="UP000789405"/>
    </source>
</evidence>
<accession>A0A9N9PD30</accession>
<evidence type="ECO:0000313" key="1">
    <source>
        <dbReference type="EMBL" id="CAG8810300.1"/>
    </source>
</evidence>
<sequence length="63" mass="7377">RIYQIWRGEEANRVLWDQPIFCSYDDDSNQNTKYLDISFANITNSAVDILHIESQPLDNISTE</sequence>
<organism evidence="1 2">
    <name type="scientific">Dentiscutata erythropus</name>
    <dbReference type="NCBI Taxonomy" id="1348616"/>
    <lineage>
        <taxon>Eukaryota</taxon>
        <taxon>Fungi</taxon>
        <taxon>Fungi incertae sedis</taxon>
        <taxon>Mucoromycota</taxon>
        <taxon>Glomeromycotina</taxon>
        <taxon>Glomeromycetes</taxon>
        <taxon>Diversisporales</taxon>
        <taxon>Gigasporaceae</taxon>
        <taxon>Dentiscutata</taxon>
    </lineage>
</organism>
<feature type="non-terminal residue" evidence="1">
    <location>
        <position position="1"/>
    </location>
</feature>
<reference evidence="1" key="1">
    <citation type="submission" date="2021-06" db="EMBL/GenBank/DDBJ databases">
        <authorList>
            <person name="Kallberg Y."/>
            <person name="Tangrot J."/>
            <person name="Rosling A."/>
        </authorList>
    </citation>
    <scope>NUCLEOTIDE SEQUENCE</scope>
    <source>
        <strain evidence="1">MA453B</strain>
    </source>
</reference>
<keyword evidence="2" id="KW-1185">Reference proteome</keyword>
<name>A0A9N9PD30_9GLOM</name>
<protein>
    <submittedName>
        <fullName evidence="1">19534_t:CDS:1</fullName>
    </submittedName>
</protein>
<dbReference type="Proteomes" id="UP000789405">
    <property type="component" value="Unassembled WGS sequence"/>
</dbReference>
<feature type="non-terminal residue" evidence="1">
    <location>
        <position position="63"/>
    </location>
</feature>
<dbReference type="AlphaFoldDB" id="A0A9N9PD30"/>